<dbReference type="EMBL" id="OU503037">
    <property type="protein sequence ID" value="CAI9756255.1"/>
    <property type="molecule type" value="Genomic_DNA"/>
</dbReference>
<dbReference type="CDD" id="cd19124">
    <property type="entry name" value="AKR_AKR4A_4B"/>
    <property type="match status" value="1"/>
</dbReference>
<dbReference type="GO" id="GO:0016616">
    <property type="term" value="F:oxidoreductase activity, acting on the CH-OH group of donors, NAD or NADP as acceptor"/>
    <property type="evidence" value="ECO:0007669"/>
    <property type="project" value="InterPro"/>
</dbReference>
<dbReference type="Proteomes" id="UP000834106">
    <property type="component" value="Chromosome 2"/>
</dbReference>
<feature type="site" description="Lowers pKa of active site Tyr" evidence="4">
    <location>
        <position position="91"/>
    </location>
</feature>
<dbReference type="PROSITE" id="PS00062">
    <property type="entry name" value="ALDOKETO_REDUCTASE_2"/>
    <property type="match status" value="1"/>
</dbReference>
<evidence type="ECO:0000256" key="1">
    <source>
        <dbReference type="ARBA" id="ARBA00023002"/>
    </source>
</evidence>
<dbReference type="InterPro" id="IPR044497">
    <property type="entry name" value="AKR4A/B"/>
</dbReference>
<dbReference type="InterPro" id="IPR036812">
    <property type="entry name" value="NAD(P)_OxRdtase_dom_sf"/>
</dbReference>
<dbReference type="PROSITE" id="PS00798">
    <property type="entry name" value="ALDOKETO_REDUCTASE_1"/>
    <property type="match status" value="1"/>
</dbReference>
<feature type="active site" description="Proton donor" evidence="2">
    <location>
        <position position="61"/>
    </location>
</feature>
<protein>
    <recommendedName>
        <fullName evidence="5">NADP-dependent oxidoreductase domain-containing protein</fullName>
    </recommendedName>
</protein>
<feature type="domain" description="NADP-dependent oxidoreductase" evidence="5">
    <location>
        <begin position="25"/>
        <end position="297"/>
    </location>
</feature>
<sequence>MATSSVQSTMPVINLKSGSLKMPVLGFGTASDPPVDSETTKNAVLQAIELGYRHFDTAALYNSEQPLGEAIAEALNRGLIKSRDELFITSKLWCSDAHAQFVRPALQRTLKNLNMDYIDLYLIHWPVSSKPGIIEYPIKPEDFLPMDFKSVWAAMEDCQRLGLTKSIGVSNFSWKKLEEILSTANIPPAVNEVEVNPCWQHKKLIELCNAKGILVVAYSPLGAAGTFYGTNRVLNSPVLNQIAKARGKSVAQVTLRWAYEQGIGVVVKSFNKDRMKLNLEIFDWSLSNEDLQKIGEIPQGRACVGTDYTSIYGPYKTVEELWDGDI</sequence>
<gene>
    <name evidence="6" type="ORF">FPE_LOCUS3685</name>
</gene>
<dbReference type="Gene3D" id="3.20.20.100">
    <property type="entry name" value="NADP-dependent oxidoreductase domain"/>
    <property type="match status" value="1"/>
</dbReference>
<dbReference type="PRINTS" id="PR00069">
    <property type="entry name" value="ALDKETRDTASE"/>
</dbReference>
<dbReference type="InterPro" id="IPR023210">
    <property type="entry name" value="NADP_OxRdtase_dom"/>
</dbReference>
<name>A0AAD1YUN1_9LAMI</name>
<accession>A0AAD1YUN1</accession>
<dbReference type="AlphaFoldDB" id="A0AAD1YUN1"/>
<evidence type="ECO:0000259" key="5">
    <source>
        <dbReference type="Pfam" id="PF00248"/>
    </source>
</evidence>
<evidence type="ECO:0000256" key="2">
    <source>
        <dbReference type="PIRSR" id="PIRSR000097-1"/>
    </source>
</evidence>
<keyword evidence="1" id="KW-0560">Oxidoreductase</keyword>
<keyword evidence="7" id="KW-1185">Reference proteome</keyword>
<dbReference type="PANTHER" id="PTHR11732">
    <property type="entry name" value="ALDO/KETO REDUCTASE"/>
    <property type="match status" value="1"/>
</dbReference>
<organism evidence="6 7">
    <name type="scientific">Fraxinus pennsylvanica</name>
    <dbReference type="NCBI Taxonomy" id="56036"/>
    <lineage>
        <taxon>Eukaryota</taxon>
        <taxon>Viridiplantae</taxon>
        <taxon>Streptophyta</taxon>
        <taxon>Embryophyta</taxon>
        <taxon>Tracheophyta</taxon>
        <taxon>Spermatophyta</taxon>
        <taxon>Magnoliopsida</taxon>
        <taxon>eudicotyledons</taxon>
        <taxon>Gunneridae</taxon>
        <taxon>Pentapetalae</taxon>
        <taxon>asterids</taxon>
        <taxon>lamiids</taxon>
        <taxon>Lamiales</taxon>
        <taxon>Oleaceae</taxon>
        <taxon>Oleeae</taxon>
        <taxon>Fraxinus</taxon>
    </lineage>
</organism>
<dbReference type="InterPro" id="IPR018170">
    <property type="entry name" value="Aldo/ket_reductase_CS"/>
</dbReference>
<dbReference type="Pfam" id="PF00248">
    <property type="entry name" value="Aldo_ket_red"/>
    <property type="match status" value="1"/>
</dbReference>
<dbReference type="PIRSF" id="PIRSF000097">
    <property type="entry name" value="AKR"/>
    <property type="match status" value="1"/>
</dbReference>
<dbReference type="InterPro" id="IPR020471">
    <property type="entry name" value="AKR"/>
</dbReference>
<reference evidence="6" key="1">
    <citation type="submission" date="2023-05" db="EMBL/GenBank/DDBJ databases">
        <authorList>
            <person name="Huff M."/>
        </authorList>
    </citation>
    <scope>NUCLEOTIDE SEQUENCE</scope>
</reference>
<evidence type="ECO:0000256" key="4">
    <source>
        <dbReference type="PIRSR" id="PIRSR000097-3"/>
    </source>
</evidence>
<proteinExistence type="predicted"/>
<evidence type="ECO:0000313" key="7">
    <source>
        <dbReference type="Proteomes" id="UP000834106"/>
    </source>
</evidence>
<dbReference type="GO" id="GO:0044550">
    <property type="term" value="P:secondary metabolite biosynthetic process"/>
    <property type="evidence" value="ECO:0007669"/>
    <property type="project" value="UniProtKB-ARBA"/>
</dbReference>
<dbReference type="FunFam" id="3.20.20.100:FF:000014">
    <property type="entry name" value="NAD(P)-linked oxidoreductase superfamily protein"/>
    <property type="match status" value="1"/>
</dbReference>
<dbReference type="SUPFAM" id="SSF51430">
    <property type="entry name" value="NAD(P)-linked oxidoreductase"/>
    <property type="match status" value="1"/>
</dbReference>
<evidence type="ECO:0000313" key="6">
    <source>
        <dbReference type="EMBL" id="CAI9756255.1"/>
    </source>
</evidence>
<evidence type="ECO:0000256" key="3">
    <source>
        <dbReference type="PIRSR" id="PIRSR000097-2"/>
    </source>
</evidence>
<feature type="binding site" evidence="3">
    <location>
        <position position="124"/>
    </location>
    <ligand>
        <name>substrate</name>
    </ligand>
</feature>